<dbReference type="AlphaFoldDB" id="A0A366Y429"/>
<dbReference type="InterPro" id="IPR047215">
    <property type="entry name" value="Galactose_mutarotase-like"/>
</dbReference>
<dbReference type="InterPro" id="IPR011013">
    <property type="entry name" value="Gal_mutarotase_sf_dom"/>
</dbReference>
<dbReference type="NCBIfam" id="NF008277">
    <property type="entry name" value="PRK11055.1"/>
    <property type="match status" value="1"/>
</dbReference>
<dbReference type="SUPFAM" id="SSF74650">
    <property type="entry name" value="Galactose mutarotase-like"/>
    <property type="match status" value="1"/>
</dbReference>
<dbReference type="RefSeq" id="WP_113804624.1">
    <property type="nucleotide sequence ID" value="NZ_QOCW01000002.1"/>
</dbReference>
<evidence type="ECO:0000256" key="4">
    <source>
        <dbReference type="ARBA" id="ARBA00013185"/>
    </source>
</evidence>
<comment type="caution">
    <text evidence="12">The sequence shown here is derived from an EMBL/GenBank/DDBJ whole genome shotgun (WGS) entry which is preliminary data.</text>
</comment>
<feature type="binding site" evidence="10">
    <location>
        <position position="251"/>
    </location>
    <ligand>
        <name>beta-D-galactose</name>
        <dbReference type="ChEBI" id="CHEBI:27667"/>
    </ligand>
</feature>
<evidence type="ECO:0000256" key="9">
    <source>
        <dbReference type="PIRSR" id="PIRSR005096-1"/>
    </source>
</evidence>
<dbReference type="GO" id="GO:0005737">
    <property type="term" value="C:cytoplasm"/>
    <property type="evidence" value="ECO:0007669"/>
    <property type="project" value="TreeGrafter"/>
</dbReference>
<dbReference type="Proteomes" id="UP000253314">
    <property type="component" value="Unassembled WGS sequence"/>
</dbReference>
<name>A0A366Y429_9BACI</name>
<dbReference type="EC" id="5.1.3.3" evidence="4 8"/>
<evidence type="ECO:0000256" key="6">
    <source>
        <dbReference type="ARBA" id="ARBA00023235"/>
    </source>
</evidence>
<dbReference type="OrthoDB" id="9779408at2"/>
<evidence type="ECO:0000256" key="1">
    <source>
        <dbReference type="ARBA" id="ARBA00001614"/>
    </source>
</evidence>
<comment type="pathway">
    <text evidence="2 8">Carbohydrate metabolism; hexose metabolism.</text>
</comment>
<dbReference type="InterPro" id="IPR014718">
    <property type="entry name" value="GH-type_carb-bd"/>
</dbReference>
<evidence type="ECO:0000313" key="12">
    <source>
        <dbReference type="EMBL" id="RBW71144.1"/>
    </source>
</evidence>
<evidence type="ECO:0000256" key="7">
    <source>
        <dbReference type="ARBA" id="ARBA00023277"/>
    </source>
</evidence>
<dbReference type="GO" id="GO:0030246">
    <property type="term" value="F:carbohydrate binding"/>
    <property type="evidence" value="ECO:0007669"/>
    <property type="project" value="InterPro"/>
</dbReference>
<dbReference type="GO" id="GO:0004034">
    <property type="term" value="F:aldose 1-epimerase activity"/>
    <property type="evidence" value="ECO:0007669"/>
    <property type="project" value="UniProtKB-EC"/>
</dbReference>
<dbReference type="PANTHER" id="PTHR10091">
    <property type="entry name" value="ALDOSE-1-EPIMERASE"/>
    <property type="match status" value="1"/>
</dbReference>
<evidence type="ECO:0000256" key="10">
    <source>
        <dbReference type="PIRSR" id="PIRSR005096-2"/>
    </source>
</evidence>
<dbReference type="InterPro" id="IPR018052">
    <property type="entry name" value="Ald1_epimerase_CS"/>
</dbReference>
<feature type="active site" description="Proton donor" evidence="9">
    <location>
        <position position="178"/>
    </location>
</feature>
<protein>
    <recommendedName>
        <fullName evidence="5 8">Aldose 1-epimerase</fullName>
        <ecNumber evidence="4 8">5.1.3.3</ecNumber>
    </recommendedName>
</protein>
<evidence type="ECO:0000256" key="2">
    <source>
        <dbReference type="ARBA" id="ARBA00005028"/>
    </source>
</evidence>
<organism evidence="12 13">
    <name type="scientific">Bacillus taeanensis</name>
    <dbReference type="NCBI Taxonomy" id="273032"/>
    <lineage>
        <taxon>Bacteria</taxon>
        <taxon>Bacillati</taxon>
        <taxon>Bacillota</taxon>
        <taxon>Bacilli</taxon>
        <taxon>Bacillales</taxon>
        <taxon>Bacillaceae</taxon>
        <taxon>Bacillus</taxon>
    </lineage>
</organism>
<comment type="similarity">
    <text evidence="3 8">Belongs to the aldose epimerase family.</text>
</comment>
<keyword evidence="7 8" id="KW-0119">Carbohydrate metabolism</keyword>
<dbReference type="GO" id="GO:0006006">
    <property type="term" value="P:glucose metabolic process"/>
    <property type="evidence" value="ECO:0007669"/>
    <property type="project" value="TreeGrafter"/>
</dbReference>
<dbReference type="GO" id="GO:0033499">
    <property type="term" value="P:galactose catabolic process via UDP-galactose, Leloir pathway"/>
    <property type="evidence" value="ECO:0007669"/>
    <property type="project" value="TreeGrafter"/>
</dbReference>
<comment type="catalytic activity">
    <reaction evidence="1 8">
        <text>alpha-D-glucose = beta-D-glucose</text>
        <dbReference type="Rhea" id="RHEA:10264"/>
        <dbReference type="ChEBI" id="CHEBI:15903"/>
        <dbReference type="ChEBI" id="CHEBI:17925"/>
        <dbReference type="EC" id="5.1.3.3"/>
    </reaction>
</comment>
<dbReference type="Pfam" id="PF01263">
    <property type="entry name" value="Aldose_epim"/>
    <property type="match status" value="1"/>
</dbReference>
<accession>A0A366Y429</accession>
<evidence type="ECO:0000256" key="5">
    <source>
        <dbReference type="ARBA" id="ARBA00014165"/>
    </source>
</evidence>
<gene>
    <name evidence="12" type="ORF">DS031_03965</name>
</gene>
<dbReference type="UniPathway" id="UPA00242"/>
<dbReference type="InterPro" id="IPR008183">
    <property type="entry name" value="Aldose_1/G6P_1-epimerase"/>
</dbReference>
<dbReference type="CDD" id="cd09019">
    <property type="entry name" value="galactose_mutarotase_like"/>
    <property type="match status" value="1"/>
</dbReference>
<keyword evidence="6 8" id="KW-0413">Isomerase</keyword>
<dbReference type="PROSITE" id="PS00545">
    <property type="entry name" value="ALDOSE_1_EPIMERASE"/>
    <property type="match status" value="1"/>
</dbReference>
<evidence type="ECO:0000256" key="11">
    <source>
        <dbReference type="PIRSR" id="PIRSR005096-3"/>
    </source>
</evidence>
<evidence type="ECO:0000256" key="8">
    <source>
        <dbReference type="PIRNR" id="PIRNR005096"/>
    </source>
</evidence>
<reference evidence="12 13" key="1">
    <citation type="submission" date="2018-07" db="EMBL/GenBank/DDBJ databases">
        <title>Lottiidibacillus patelloidae gen. nov., sp. nov., isolated from the intestinal tract of a marine limpet and the reclassification of B. taeanensis BH030017T, B. algicola KMM 3737T and B. hwajinpoensis SW-72T as genus Lottiidibacillus.</title>
        <authorList>
            <person name="Liu R."/>
            <person name="Huang Z."/>
        </authorList>
    </citation>
    <scope>NUCLEOTIDE SEQUENCE [LARGE SCALE GENOMIC DNA]</scope>
    <source>
        <strain evidence="12 13">BH030017</strain>
    </source>
</reference>
<keyword evidence="13" id="KW-1185">Reference proteome</keyword>
<dbReference type="InterPro" id="IPR015443">
    <property type="entry name" value="Aldose_1-epimerase"/>
</dbReference>
<sequence length="348" mass="39260">MNVLQKKFAVLDGQTVHSYTLKNDAMEVTCINYGCIITKILTPDQNGVLENIVLGFDSLEEYQKFSPYFGAVVGRTAGRIKNGEFELDGQTYILPQNENNNHLHGGIEGFDRKLWDAEVIEAENEVGVEFSYTSADGEEGYPGNLKVTVTYTLNNQNEFVISYHGVSDQKTLVNLTNHTYFNLSGNLKRDVLEHELTINSNQFAELNMELIPTGEFIDVNETAFDLREGKKIREGVESGHPQNLLAGKGYDHPFLLNENNHKEIVLFDEESGRKMIVKTDEPSVVLYTGNKLEGQFDIRGTKSRNYSGLCLETQGLPDSIHHSHFPSCVLEKDEEYFTKTTYMFSTAK</sequence>
<dbReference type="PANTHER" id="PTHR10091:SF0">
    <property type="entry name" value="GALACTOSE MUTAROTASE"/>
    <property type="match status" value="1"/>
</dbReference>
<proteinExistence type="inferred from homology"/>
<feature type="binding site" evidence="11">
    <location>
        <begin position="178"/>
        <end position="180"/>
    </location>
    <ligand>
        <name>beta-D-galactose</name>
        <dbReference type="ChEBI" id="CHEBI:27667"/>
    </ligand>
</feature>
<dbReference type="PIRSF" id="PIRSF005096">
    <property type="entry name" value="GALM"/>
    <property type="match status" value="1"/>
</dbReference>
<dbReference type="EMBL" id="QOCW01000002">
    <property type="protein sequence ID" value="RBW71144.1"/>
    <property type="molecule type" value="Genomic_DNA"/>
</dbReference>
<evidence type="ECO:0000256" key="3">
    <source>
        <dbReference type="ARBA" id="ARBA00006206"/>
    </source>
</evidence>
<dbReference type="Gene3D" id="2.70.98.10">
    <property type="match status" value="1"/>
</dbReference>
<feature type="active site" description="Proton acceptor" evidence="9">
    <location>
        <position position="312"/>
    </location>
</feature>
<evidence type="ECO:0000313" key="13">
    <source>
        <dbReference type="Proteomes" id="UP000253314"/>
    </source>
</evidence>